<evidence type="ECO:0000256" key="1">
    <source>
        <dbReference type="SAM" id="MobiDB-lite"/>
    </source>
</evidence>
<feature type="compositionally biased region" description="Polar residues" evidence="1">
    <location>
        <begin position="195"/>
        <end position="204"/>
    </location>
</feature>
<evidence type="ECO:0000256" key="2">
    <source>
        <dbReference type="SAM" id="SignalP"/>
    </source>
</evidence>
<comment type="caution">
    <text evidence="3">The sequence shown here is derived from an EMBL/GenBank/DDBJ whole genome shotgun (WGS) entry which is preliminary data.</text>
</comment>
<protein>
    <submittedName>
        <fullName evidence="3">Uncharacterized protein</fullName>
    </submittedName>
</protein>
<keyword evidence="2" id="KW-0732">Signal</keyword>
<dbReference type="Proteomes" id="UP000774617">
    <property type="component" value="Unassembled WGS sequence"/>
</dbReference>
<accession>A0ABQ8GZ35</accession>
<sequence>MVHPSIFVLRCLLLGLSPATVLALPQNTASQTDSQTTTLLVTTTVSNTPYTITFGPSTVSEATEVVVTEASTTRSTDVPAGGAVWGILGALPAGLAGLPKPVPPPEAPLTPEEPTAPEDPDDPDEPEQCTSTTYAQCEVACTVDVAVVSAKATQTTECAEEPSCTSTITTCSGSATAHTETKTESAEYEEETGTLTVDLTNTDNYDTDSPDLGGDAQYPMIESEYNKLGILELSSPTCASEGTTFKRDDVYKNIKDFCKGNAGKKPGTGAGLEQDFLLGTNKVNVKIAFDSECTPKDESTIPEGQSAADFVLGDLIEDNCVFYFRAILDGCDTSSSDKHGGTLSASCLKYSVSSSSGMQCHEGGDSVSTENAQKIIDKYCSDSSITPGQGNNFAEPNLPEYGEGARLYISYAESTSCPRGKSYSYTKDQCKKNFATVIDGCKKDGKTFGGNITEGCGVFALTPRDIAPPGDRKCAEGGGLTAKRDDIKEDLEHFCSEVIKGKNLDPPARGSTPRYSHIYHRQGSDVANVIAVEWNDNGSTCPRNHESEELKENWCLSLLTQLNDDCDPSSGDKHGGRITNDCAIYSITPTDASLSCGNKASSNSDGPYAGPFALADGEAAIKEFCDRPEWYLEPGKKPDPSSFEQGIEPKGWLSSTYRFPSNMDWTTQVIIEATFADPQPEGCSEPKKFKLGDVKDDCVKFLRQDLNLCDLSSGMKNGGVNMQVASDNGCINWAVMGLTKDKP</sequence>
<name>A0ABQ8GZ35_9PEZI</name>
<dbReference type="EMBL" id="JAGTJR010000001">
    <property type="protein sequence ID" value="KAH7065620.1"/>
    <property type="molecule type" value="Genomic_DNA"/>
</dbReference>
<gene>
    <name evidence="3" type="ORF">B0J12DRAFT_734922</name>
</gene>
<proteinExistence type="predicted"/>
<feature type="signal peptide" evidence="2">
    <location>
        <begin position="1"/>
        <end position="23"/>
    </location>
</feature>
<organism evidence="3 4">
    <name type="scientific">Macrophomina phaseolina</name>
    <dbReference type="NCBI Taxonomy" id="35725"/>
    <lineage>
        <taxon>Eukaryota</taxon>
        <taxon>Fungi</taxon>
        <taxon>Dikarya</taxon>
        <taxon>Ascomycota</taxon>
        <taxon>Pezizomycotina</taxon>
        <taxon>Dothideomycetes</taxon>
        <taxon>Dothideomycetes incertae sedis</taxon>
        <taxon>Botryosphaeriales</taxon>
        <taxon>Botryosphaeriaceae</taxon>
        <taxon>Macrophomina</taxon>
    </lineage>
</organism>
<evidence type="ECO:0000313" key="3">
    <source>
        <dbReference type="EMBL" id="KAH7065620.1"/>
    </source>
</evidence>
<feature type="chain" id="PRO_5045750310" evidence="2">
    <location>
        <begin position="24"/>
        <end position="743"/>
    </location>
</feature>
<feature type="compositionally biased region" description="Acidic residues" evidence="1">
    <location>
        <begin position="115"/>
        <end position="127"/>
    </location>
</feature>
<keyword evidence="4" id="KW-1185">Reference proteome</keyword>
<reference evidence="3 4" key="1">
    <citation type="journal article" date="2021" name="Nat. Commun.">
        <title>Genetic determinants of endophytism in the Arabidopsis root mycobiome.</title>
        <authorList>
            <person name="Mesny F."/>
            <person name="Miyauchi S."/>
            <person name="Thiergart T."/>
            <person name="Pickel B."/>
            <person name="Atanasova L."/>
            <person name="Karlsson M."/>
            <person name="Huettel B."/>
            <person name="Barry K.W."/>
            <person name="Haridas S."/>
            <person name="Chen C."/>
            <person name="Bauer D."/>
            <person name="Andreopoulos W."/>
            <person name="Pangilinan J."/>
            <person name="LaButti K."/>
            <person name="Riley R."/>
            <person name="Lipzen A."/>
            <person name="Clum A."/>
            <person name="Drula E."/>
            <person name="Henrissat B."/>
            <person name="Kohler A."/>
            <person name="Grigoriev I.V."/>
            <person name="Martin F.M."/>
            <person name="Hacquard S."/>
        </authorList>
    </citation>
    <scope>NUCLEOTIDE SEQUENCE [LARGE SCALE GENOMIC DNA]</scope>
    <source>
        <strain evidence="3 4">MPI-SDFR-AT-0080</strain>
    </source>
</reference>
<evidence type="ECO:0000313" key="4">
    <source>
        <dbReference type="Proteomes" id="UP000774617"/>
    </source>
</evidence>
<feature type="region of interest" description="Disordered" evidence="1">
    <location>
        <begin position="97"/>
        <end position="130"/>
    </location>
</feature>
<feature type="region of interest" description="Disordered" evidence="1">
    <location>
        <begin position="171"/>
        <end position="215"/>
    </location>
</feature>